<evidence type="ECO:0000256" key="1">
    <source>
        <dbReference type="ARBA" id="ARBA00022884"/>
    </source>
</evidence>
<dbReference type="SMART" id="SM00360">
    <property type="entry name" value="RRM"/>
    <property type="match status" value="1"/>
</dbReference>
<dbReference type="OMA" id="SKDCENA"/>
<gene>
    <name evidence="4" type="ORF">LOTGIDRAFT_59725</name>
</gene>
<feature type="domain" description="RRM" evidence="3">
    <location>
        <begin position="1"/>
        <end position="63"/>
    </location>
</feature>
<dbReference type="HOGENOM" id="CLU_012062_28_8_1"/>
<dbReference type="Proteomes" id="UP000030746">
    <property type="component" value="Unassembled WGS sequence"/>
</dbReference>
<dbReference type="PROSITE" id="PS50102">
    <property type="entry name" value="RRM"/>
    <property type="match status" value="1"/>
</dbReference>
<dbReference type="Gene3D" id="3.30.70.330">
    <property type="match status" value="1"/>
</dbReference>
<name>V4AL32_LOTGI</name>
<dbReference type="KEGG" id="lgi:LOTGIDRAFT_59725"/>
<evidence type="ECO:0000259" key="3">
    <source>
        <dbReference type="PROSITE" id="PS50102"/>
    </source>
</evidence>
<accession>V4AL32</accession>
<evidence type="ECO:0000313" key="5">
    <source>
        <dbReference type="Proteomes" id="UP000030746"/>
    </source>
</evidence>
<evidence type="ECO:0000313" key="4">
    <source>
        <dbReference type="EMBL" id="ESP04889.1"/>
    </source>
</evidence>
<feature type="non-terminal residue" evidence="4">
    <location>
        <position position="1"/>
    </location>
</feature>
<dbReference type="InterPro" id="IPR052462">
    <property type="entry name" value="SLIRP/GR-RBP-like"/>
</dbReference>
<keyword evidence="1 2" id="KW-0694">RNA-binding</keyword>
<proteinExistence type="predicted"/>
<dbReference type="RefSeq" id="XP_009044398.1">
    <property type="nucleotide sequence ID" value="XM_009046150.1"/>
</dbReference>
<dbReference type="SUPFAM" id="SSF54928">
    <property type="entry name" value="RNA-binding domain, RBD"/>
    <property type="match status" value="1"/>
</dbReference>
<dbReference type="InterPro" id="IPR012677">
    <property type="entry name" value="Nucleotide-bd_a/b_plait_sf"/>
</dbReference>
<dbReference type="Pfam" id="PF00076">
    <property type="entry name" value="RRM_1"/>
    <property type="match status" value="1"/>
</dbReference>
<dbReference type="AlphaFoldDB" id="V4AL32"/>
<dbReference type="PANTHER" id="PTHR48027">
    <property type="entry name" value="HETEROGENEOUS NUCLEAR RIBONUCLEOPROTEIN 87F-RELATED"/>
    <property type="match status" value="1"/>
</dbReference>
<dbReference type="InterPro" id="IPR000504">
    <property type="entry name" value="RRM_dom"/>
</dbReference>
<dbReference type="EMBL" id="KB199651">
    <property type="protein sequence ID" value="ESP04889.1"/>
    <property type="molecule type" value="Genomic_DNA"/>
</dbReference>
<protein>
    <recommendedName>
        <fullName evidence="3">RRM domain-containing protein</fullName>
    </recommendedName>
</protein>
<dbReference type="GeneID" id="20251532"/>
<dbReference type="GO" id="GO:0003723">
    <property type="term" value="F:RNA binding"/>
    <property type="evidence" value="ECO:0007669"/>
    <property type="project" value="UniProtKB-UniRule"/>
</dbReference>
<evidence type="ECO:0000256" key="2">
    <source>
        <dbReference type="PROSITE-ProRule" id="PRU00176"/>
    </source>
</evidence>
<dbReference type="InterPro" id="IPR035979">
    <property type="entry name" value="RBD_domain_sf"/>
</dbReference>
<organism evidence="4 5">
    <name type="scientific">Lottia gigantea</name>
    <name type="common">Giant owl limpet</name>
    <dbReference type="NCBI Taxonomy" id="225164"/>
    <lineage>
        <taxon>Eukaryota</taxon>
        <taxon>Metazoa</taxon>
        <taxon>Spiralia</taxon>
        <taxon>Lophotrochozoa</taxon>
        <taxon>Mollusca</taxon>
        <taxon>Gastropoda</taxon>
        <taxon>Patellogastropoda</taxon>
        <taxon>Lottioidea</taxon>
        <taxon>Lottiidae</taxon>
        <taxon>Lottia</taxon>
    </lineage>
</organism>
<feature type="non-terminal residue" evidence="4">
    <location>
        <position position="63"/>
    </location>
</feature>
<keyword evidence="5" id="KW-1185">Reference proteome</keyword>
<dbReference type="STRING" id="225164.V4AL32"/>
<dbReference type="CTD" id="20251532"/>
<sequence>GKLFVGGLALEITEERLEKAFGKYGRITEAIIIRDKVHHQSRGFGFVTYENPQDSFDALKGLD</sequence>
<dbReference type="OrthoDB" id="4207594at2759"/>
<reference evidence="4 5" key="1">
    <citation type="journal article" date="2013" name="Nature">
        <title>Insights into bilaterian evolution from three spiralian genomes.</title>
        <authorList>
            <person name="Simakov O."/>
            <person name="Marletaz F."/>
            <person name="Cho S.J."/>
            <person name="Edsinger-Gonzales E."/>
            <person name="Havlak P."/>
            <person name="Hellsten U."/>
            <person name="Kuo D.H."/>
            <person name="Larsson T."/>
            <person name="Lv J."/>
            <person name="Arendt D."/>
            <person name="Savage R."/>
            <person name="Osoegawa K."/>
            <person name="de Jong P."/>
            <person name="Grimwood J."/>
            <person name="Chapman J.A."/>
            <person name="Shapiro H."/>
            <person name="Aerts A."/>
            <person name="Otillar R.P."/>
            <person name="Terry A.Y."/>
            <person name="Boore J.L."/>
            <person name="Grigoriev I.V."/>
            <person name="Lindberg D.R."/>
            <person name="Seaver E.C."/>
            <person name="Weisblat D.A."/>
            <person name="Putnam N.H."/>
            <person name="Rokhsar D.S."/>
        </authorList>
    </citation>
    <scope>NUCLEOTIDE SEQUENCE [LARGE SCALE GENOMIC DNA]</scope>
</reference>